<reference evidence="2 3" key="1">
    <citation type="submission" date="2019-03" db="EMBL/GenBank/DDBJ databases">
        <title>First draft genome of Liparis tanakae, snailfish: a comprehensive survey of snailfish specific genes.</title>
        <authorList>
            <person name="Kim W."/>
            <person name="Song I."/>
            <person name="Jeong J.-H."/>
            <person name="Kim D."/>
            <person name="Kim S."/>
            <person name="Ryu S."/>
            <person name="Song J.Y."/>
            <person name="Lee S.K."/>
        </authorList>
    </citation>
    <scope>NUCLEOTIDE SEQUENCE [LARGE SCALE GENOMIC DNA]</scope>
    <source>
        <tissue evidence="2">Muscle</tissue>
    </source>
</reference>
<name>A0A4Z2F3F4_9TELE</name>
<feature type="compositionally biased region" description="Basic and acidic residues" evidence="1">
    <location>
        <begin position="298"/>
        <end position="308"/>
    </location>
</feature>
<gene>
    <name evidence="2" type="ORF">EYF80_054084</name>
</gene>
<dbReference type="Proteomes" id="UP000314294">
    <property type="component" value="Unassembled WGS sequence"/>
</dbReference>
<feature type="region of interest" description="Disordered" evidence="1">
    <location>
        <begin position="124"/>
        <end position="146"/>
    </location>
</feature>
<sequence>MYVLCMLPETKGGRREREREGDDPIGRALVRWASPPANPRAQPRVAQPGVAGATLADLAGHVASPAPPGEVRRPAMLPSPSAQVAPAAPLGGGEEEKLFSALLFLAARSLRERRSAELHVACNPQHTFTGSPPKTSAPPPRTRLLSGSTDTQAALRCGFWFSLVELQPRRGAAVCACRSVSGCWRLIIRLLILRVTAARPGPFAVARGGRWGPARRVENPTVNVPSSIYEAALKSSGAGVLTPMIRRLGGKWHGDASSASPSRRGQNEMLINYRWHLWRRTSAPIWHINLVRGIKPRPGAEPRPRGPEEPPTVTLMRRRSRAGPRRREPPRTRSHGGSITIRQAAAQR</sequence>
<accession>A0A4Z2F3F4</accession>
<protein>
    <submittedName>
        <fullName evidence="2">Uncharacterized protein</fullName>
    </submittedName>
</protein>
<proteinExistence type="predicted"/>
<organism evidence="2 3">
    <name type="scientific">Liparis tanakae</name>
    <name type="common">Tanaka's snailfish</name>
    <dbReference type="NCBI Taxonomy" id="230148"/>
    <lineage>
        <taxon>Eukaryota</taxon>
        <taxon>Metazoa</taxon>
        <taxon>Chordata</taxon>
        <taxon>Craniata</taxon>
        <taxon>Vertebrata</taxon>
        <taxon>Euteleostomi</taxon>
        <taxon>Actinopterygii</taxon>
        <taxon>Neopterygii</taxon>
        <taxon>Teleostei</taxon>
        <taxon>Neoteleostei</taxon>
        <taxon>Acanthomorphata</taxon>
        <taxon>Eupercaria</taxon>
        <taxon>Perciformes</taxon>
        <taxon>Cottioidei</taxon>
        <taxon>Cottales</taxon>
        <taxon>Liparidae</taxon>
        <taxon>Liparis</taxon>
    </lineage>
</organism>
<keyword evidence="3" id="KW-1185">Reference proteome</keyword>
<feature type="compositionally biased region" description="Polar residues" evidence="1">
    <location>
        <begin position="124"/>
        <end position="134"/>
    </location>
</feature>
<evidence type="ECO:0000313" key="3">
    <source>
        <dbReference type="Proteomes" id="UP000314294"/>
    </source>
</evidence>
<evidence type="ECO:0000256" key="1">
    <source>
        <dbReference type="SAM" id="MobiDB-lite"/>
    </source>
</evidence>
<feature type="region of interest" description="Disordered" evidence="1">
    <location>
        <begin position="295"/>
        <end position="348"/>
    </location>
</feature>
<dbReference type="EMBL" id="SRLO01001714">
    <property type="protein sequence ID" value="TNN35756.1"/>
    <property type="molecule type" value="Genomic_DNA"/>
</dbReference>
<dbReference type="AlphaFoldDB" id="A0A4Z2F3F4"/>
<evidence type="ECO:0000313" key="2">
    <source>
        <dbReference type="EMBL" id="TNN35756.1"/>
    </source>
</evidence>
<comment type="caution">
    <text evidence="2">The sequence shown here is derived from an EMBL/GenBank/DDBJ whole genome shotgun (WGS) entry which is preliminary data.</text>
</comment>